<sequence length="51" mass="5853">MYGLIWKILPGPAWLRVIWVLALLAGAVYALFTWGYPWVAENYIRSNPNMG</sequence>
<dbReference type="AlphaFoldDB" id="A0AAU7DW95"/>
<keyword evidence="1" id="KW-0812">Transmembrane</keyword>
<proteinExistence type="predicted"/>
<protein>
    <submittedName>
        <fullName evidence="2">Uncharacterized protein</fullName>
    </submittedName>
</protein>
<organism evidence="2">
    <name type="scientific">Jonesiaceae bacterium BS-20</name>
    <dbReference type="NCBI Taxonomy" id="3120821"/>
    <lineage>
        <taxon>Bacteria</taxon>
        <taxon>Bacillati</taxon>
        <taxon>Actinomycetota</taxon>
        <taxon>Actinomycetes</taxon>
        <taxon>Micrococcales</taxon>
        <taxon>Jonesiaceae</taxon>
    </lineage>
</organism>
<evidence type="ECO:0000313" key="2">
    <source>
        <dbReference type="EMBL" id="XBH21483.1"/>
    </source>
</evidence>
<gene>
    <name evidence="2" type="ORF">V5R04_14935</name>
</gene>
<accession>A0AAU7DW95</accession>
<evidence type="ECO:0000256" key="1">
    <source>
        <dbReference type="SAM" id="Phobius"/>
    </source>
</evidence>
<name>A0AAU7DW95_9MICO</name>
<reference evidence="2" key="1">
    <citation type="submission" date="2024-02" db="EMBL/GenBank/DDBJ databases">
        <title>Tomenella chthoni gen. nov. sp. nov., a member of the family Jonesiaceae isolated from bat guano.</title>
        <authorList>
            <person name="Miller S.L."/>
            <person name="King J."/>
            <person name="Sankaranarayanan K."/>
            <person name="Lawson P.A."/>
        </authorList>
    </citation>
    <scope>NUCLEOTIDE SEQUENCE</scope>
    <source>
        <strain evidence="2">BS-20</strain>
    </source>
</reference>
<keyword evidence="1" id="KW-1133">Transmembrane helix</keyword>
<dbReference type="EMBL" id="CP146203">
    <property type="protein sequence ID" value="XBH21483.1"/>
    <property type="molecule type" value="Genomic_DNA"/>
</dbReference>
<keyword evidence="1" id="KW-0472">Membrane</keyword>
<feature type="transmembrane region" description="Helical" evidence="1">
    <location>
        <begin position="13"/>
        <end position="36"/>
    </location>
</feature>